<feature type="compositionally biased region" description="Polar residues" evidence="5">
    <location>
        <begin position="293"/>
        <end position="310"/>
    </location>
</feature>
<reference evidence="8 9" key="1">
    <citation type="journal article" date="2024" name="IMA Fungus">
        <title>Apiospora arundinis, a panoply of carbohydrate-active enzymes and secondary metabolites.</title>
        <authorList>
            <person name="Sorensen T."/>
            <person name="Petersen C."/>
            <person name="Muurmann A.T."/>
            <person name="Christiansen J.V."/>
            <person name="Brundto M.L."/>
            <person name="Overgaard C.K."/>
            <person name="Boysen A.T."/>
            <person name="Wollenberg R.D."/>
            <person name="Larsen T.O."/>
            <person name="Sorensen J.L."/>
            <person name="Nielsen K.L."/>
            <person name="Sondergaard T.E."/>
        </authorList>
    </citation>
    <scope>NUCLEOTIDE SEQUENCE [LARGE SCALE GENOMIC DNA]</scope>
    <source>
        <strain evidence="8 9">AAU 773</strain>
    </source>
</reference>
<evidence type="ECO:0000256" key="3">
    <source>
        <dbReference type="ARBA" id="ARBA00022989"/>
    </source>
</evidence>
<sequence>MRSLAGPLVAALTAATTAAAQAAAAATASPTPAPSTTAAPTFSVLTITVQALTTTFTPPPKCRESHLSMMSPPKYEIWLNEPQPVPGPPIGECYPSEFIQGYKSMANSSSSIAPFFKPLVCPEGWHTAQEWPNGYIACCNSGYNLHLPESTADPDRPAYGGTCYSNFLVGQTVNVTKYGTASLTGTGLFPATSVADQAYAHPMDGYKVGAVPGTTSSMPSSSDDAKSGISGGAIAGIVIGAIALVAAIVLSVFFLFRRRQQQMQQDASPHDPSDQMAYAPSEPPHSSKGFGSPTVTANSHDPTVSANSDAGYQYQQWQQQQHQQQMSPHELHSPAPAAELANTYRQGELDGDWRGHELRG</sequence>
<dbReference type="Proteomes" id="UP001390339">
    <property type="component" value="Unassembled WGS sequence"/>
</dbReference>
<evidence type="ECO:0000256" key="7">
    <source>
        <dbReference type="SAM" id="SignalP"/>
    </source>
</evidence>
<dbReference type="PANTHER" id="PTHR15549">
    <property type="entry name" value="PAIRED IMMUNOGLOBULIN-LIKE TYPE 2 RECEPTOR"/>
    <property type="match status" value="1"/>
</dbReference>
<name>A0ABR2HT54_9PEZI</name>
<keyword evidence="2 6" id="KW-0812">Transmembrane</keyword>
<keyword evidence="4 6" id="KW-0472">Membrane</keyword>
<feature type="region of interest" description="Disordered" evidence="5">
    <location>
        <begin position="264"/>
        <end position="360"/>
    </location>
</feature>
<evidence type="ECO:0000313" key="8">
    <source>
        <dbReference type="EMBL" id="KAK8852178.1"/>
    </source>
</evidence>
<evidence type="ECO:0000256" key="4">
    <source>
        <dbReference type="ARBA" id="ARBA00023136"/>
    </source>
</evidence>
<keyword evidence="9" id="KW-1185">Reference proteome</keyword>
<dbReference type="InterPro" id="IPR051694">
    <property type="entry name" value="Immunoregulatory_rcpt-like"/>
</dbReference>
<feature type="compositionally biased region" description="Basic and acidic residues" evidence="5">
    <location>
        <begin position="347"/>
        <end position="360"/>
    </location>
</feature>
<protein>
    <submittedName>
        <fullName evidence="8">Cfem domain protein</fullName>
    </submittedName>
</protein>
<gene>
    <name evidence="8" type="ORF">PGQ11_014657</name>
</gene>
<comment type="caution">
    <text evidence="8">The sequence shown here is derived from an EMBL/GenBank/DDBJ whole genome shotgun (WGS) entry which is preliminary data.</text>
</comment>
<feature type="compositionally biased region" description="Low complexity" evidence="5">
    <location>
        <begin position="313"/>
        <end position="325"/>
    </location>
</feature>
<feature type="signal peptide" evidence="7">
    <location>
        <begin position="1"/>
        <end position="19"/>
    </location>
</feature>
<keyword evidence="7" id="KW-0732">Signal</keyword>
<evidence type="ECO:0000256" key="2">
    <source>
        <dbReference type="ARBA" id="ARBA00022692"/>
    </source>
</evidence>
<comment type="subcellular location">
    <subcellularLocation>
        <location evidence="1">Membrane</location>
        <topology evidence="1">Single-pass membrane protein</topology>
    </subcellularLocation>
</comment>
<accession>A0ABR2HT54</accession>
<organism evidence="8 9">
    <name type="scientific">Apiospora arundinis</name>
    <dbReference type="NCBI Taxonomy" id="335852"/>
    <lineage>
        <taxon>Eukaryota</taxon>
        <taxon>Fungi</taxon>
        <taxon>Dikarya</taxon>
        <taxon>Ascomycota</taxon>
        <taxon>Pezizomycotina</taxon>
        <taxon>Sordariomycetes</taxon>
        <taxon>Xylariomycetidae</taxon>
        <taxon>Amphisphaeriales</taxon>
        <taxon>Apiosporaceae</taxon>
        <taxon>Apiospora</taxon>
    </lineage>
</organism>
<evidence type="ECO:0000313" key="9">
    <source>
        <dbReference type="Proteomes" id="UP001390339"/>
    </source>
</evidence>
<proteinExistence type="predicted"/>
<evidence type="ECO:0000256" key="6">
    <source>
        <dbReference type="SAM" id="Phobius"/>
    </source>
</evidence>
<dbReference type="EMBL" id="JAPCWZ010000009">
    <property type="protein sequence ID" value="KAK8852178.1"/>
    <property type="molecule type" value="Genomic_DNA"/>
</dbReference>
<feature type="transmembrane region" description="Helical" evidence="6">
    <location>
        <begin position="233"/>
        <end position="256"/>
    </location>
</feature>
<evidence type="ECO:0000256" key="1">
    <source>
        <dbReference type="ARBA" id="ARBA00004167"/>
    </source>
</evidence>
<evidence type="ECO:0000256" key="5">
    <source>
        <dbReference type="SAM" id="MobiDB-lite"/>
    </source>
</evidence>
<keyword evidence="3 6" id="KW-1133">Transmembrane helix</keyword>
<feature type="chain" id="PRO_5045751871" evidence="7">
    <location>
        <begin position="20"/>
        <end position="360"/>
    </location>
</feature>